<dbReference type="Proteomes" id="UP001596434">
    <property type="component" value="Unassembled WGS sequence"/>
</dbReference>
<dbReference type="InterPro" id="IPR015995">
    <property type="entry name" value="MlrC_N"/>
</dbReference>
<keyword evidence="4" id="KW-1185">Reference proteome</keyword>
<reference evidence="3 4" key="1">
    <citation type="journal article" date="2019" name="Int. J. Syst. Evol. Microbiol.">
        <title>The Global Catalogue of Microorganisms (GCM) 10K type strain sequencing project: providing services to taxonomists for standard genome sequencing and annotation.</title>
        <authorList>
            <consortium name="The Broad Institute Genomics Platform"/>
            <consortium name="The Broad Institute Genome Sequencing Center for Infectious Disease"/>
            <person name="Wu L."/>
            <person name="Ma J."/>
        </authorList>
    </citation>
    <scope>NUCLEOTIDE SEQUENCE [LARGE SCALE GENOMIC DNA]</scope>
    <source>
        <strain evidence="3 4">GX21</strain>
    </source>
</reference>
<dbReference type="AlphaFoldDB" id="A0ABD5ZV94"/>
<feature type="domain" description="Microcystin LR degradation protein MlrC N-terminal" evidence="2">
    <location>
        <begin position="5"/>
        <end position="306"/>
    </location>
</feature>
<evidence type="ECO:0000313" key="3">
    <source>
        <dbReference type="EMBL" id="MFC7254271.1"/>
    </source>
</evidence>
<dbReference type="InterPro" id="IPR009197">
    <property type="entry name" value="MlrC"/>
</dbReference>
<gene>
    <name evidence="3" type="ORF">ACFQKE_02980</name>
</gene>
<organism evidence="3 4">
    <name type="scientific">Haloplanus litoreus</name>
    <dbReference type="NCBI Taxonomy" id="767515"/>
    <lineage>
        <taxon>Archaea</taxon>
        <taxon>Methanobacteriati</taxon>
        <taxon>Methanobacteriota</taxon>
        <taxon>Stenosarchaea group</taxon>
        <taxon>Halobacteria</taxon>
        <taxon>Halobacteriales</taxon>
        <taxon>Haloferacaceae</taxon>
        <taxon>Haloplanus</taxon>
    </lineage>
</organism>
<name>A0ABD5ZV94_9EURY</name>
<evidence type="ECO:0000313" key="4">
    <source>
        <dbReference type="Proteomes" id="UP001596434"/>
    </source>
</evidence>
<evidence type="ECO:0000259" key="2">
    <source>
        <dbReference type="Pfam" id="PF07364"/>
    </source>
</evidence>
<dbReference type="Pfam" id="PF07171">
    <property type="entry name" value="MlrC_C"/>
    <property type="match status" value="1"/>
</dbReference>
<dbReference type="RefSeq" id="WP_379702471.1">
    <property type="nucleotide sequence ID" value="NZ_JBHTAT010000001.1"/>
</dbReference>
<accession>A0ABD5ZV94</accession>
<comment type="caution">
    <text evidence="3">The sequence shown here is derived from an EMBL/GenBank/DDBJ whole genome shotgun (WGS) entry which is preliminary data.</text>
</comment>
<dbReference type="Pfam" id="PF07364">
    <property type="entry name" value="DUF1485"/>
    <property type="match status" value="1"/>
</dbReference>
<dbReference type="GeneID" id="96952581"/>
<dbReference type="EMBL" id="JBHTAT010000001">
    <property type="protein sequence ID" value="MFC7254271.1"/>
    <property type="molecule type" value="Genomic_DNA"/>
</dbReference>
<feature type="domain" description="Microcystin LR degradation protein MlrC C-terminal" evidence="1">
    <location>
        <begin position="316"/>
        <end position="492"/>
    </location>
</feature>
<proteinExistence type="predicted"/>
<evidence type="ECO:0000259" key="1">
    <source>
        <dbReference type="Pfam" id="PF07171"/>
    </source>
</evidence>
<dbReference type="InterPro" id="IPR010799">
    <property type="entry name" value="MlrC_C"/>
</dbReference>
<sequence length="504" mass="52670">MSHTVLIGQIEHETNTFSSLPTGMAEFADASLHYGDAVVDGLAGTNTAVGGFLRVASDEDWDVVSTVAADATPGGTVTADARSTLLEEVLTGVEAADPDGVLLALHGAMVSDGVQDDEEPHSSGNWIRSGDGDGYILERVRRAVGNDVPVMASLDLHGNISDRMVTAADGLFGYDTYPHVDIGDTGETAARAMAATLSGDLDPEVVVERAPLLPPLPELRTEEEPMRSLLAAAADAEGDEVPDVSVFGGFAYADVDHAGFSVVGVADRTRADDVRATCRALADEAYERRAEFDRAYTSVEAAAEAADWDADDPLLLADISDNPGGGGAQDGTVLLSALLDAGVQDAAVATIYDPAAVDAAVEAGVGERVSVSLGGHTEANGDPLDVTGRVCLLSDGNYRNRGPMSTGLQVSFGRTALLEIDGVEVLVGSHRQQPYDPEAFRSQGITPEREGVLVLKSTVHYRAGFAPLVGAIREVATPGLCSPDLSAFDYEHVPRPIYPLDEEA</sequence>
<dbReference type="PIRSF" id="PIRSF012702">
    <property type="entry name" value="UCP012702"/>
    <property type="match status" value="1"/>
</dbReference>
<protein>
    <submittedName>
        <fullName evidence="3">M81 family metallopeptidase</fullName>
    </submittedName>
</protein>